<sequence length="34" mass="3886">MIFITNDSHRINTDTSTVLGSIYSVISLNKYLRI</sequence>
<proteinExistence type="evidence at transcript level"/>
<organism evidence="1">
    <name type="scientific">Nostoc sp. (strain PCC 9229)</name>
    <dbReference type="NCBI Taxonomy" id="70817"/>
    <lineage>
        <taxon>Bacteria</taxon>
        <taxon>Bacillati</taxon>
        <taxon>Cyanobacteriota</taxon>
        <taxon>Cyanophyceae</taxon>
        <taxon>Nostocales</taxon>
        <taxon>Nostocaceae</taxon>
        <taxon>Nostoc</taxon>
    </lineage>
</organism>
<dbReference type="AlphaFoldDB" id="Q9F6K1"/>
<dbReference type="EMBL" id="AF291436">
    <property type="protein sequence ID" value="AAG22530.1"/>
    <property type="molecule type" value="mRNA"/>
</dbReference>
<evidence type="ECO:0000313" key="1">
    <source>
        <dbReference type="EMBL" id="AAG22530.1"/>
    </source>
</evidence>
<reference evidence="1" key="1">
    <citation type="submission" date="2000-07" db="EMBL/GenBank/DDBJ databases">
        <title>Isolation of three host plant induced cDNAs from Nostoc PCC9229 forming symbiosis with the angiosperm Gunnera sp.</title>
        <authorList>
            <person name="Liaimer A."/>
            <person name="Matveyev A."/>
            <person name="Bergman B."/>
        </authorList>
    </citation>
    <scope>NUCLEOTIDE SEQUENCE</scope>
</reference>
<accession>Q9F6K1</accession>
<gene>
    <name evidence="1" type="primary">hieA</name>
</gene>
<protein>
    <submittedName>
        <fullName evidence="1">HieA</fullName>
    </submittedName>
</protein>
<name>Q9F6K1_NOSS9</name>